<dbReference type="SUPFAM" id="SSF56542">
    <property type="entry name" value="Substrate-binding domain of HMG-CoA reductase"/>
    <property type="match status" value="1"/>
</dbReference>
<dbReference type="SUPFAM" id="SSF55035">
    <property type="entry name" value="NAD-binding domain of HMG-CoA reductase"/>
    <property type="match status" value="1"/>
</dbReference>
<dbReference type="PROSITE" id="PS01192">
    <property type="entry name" value="HMG_COA_REDUCTASE_3"/>
    <property type="match status" value="1"/>
</dbReference>
<dbReference type="SUPFAM" id="SSF54211">
    <property type="entry name" value="Ribosomal protein S5 domain 2-like"/>
    <property type="match status" value="1"/>
</dbReference>
<dbReference type="InterPro" id="IPR023076">
    <property type="entry name" value="HMG_CoA_Rdtase_CS"/>
</dbReference>
<sequence length="611" mass="66264">MDKSRFPNFYQMPIKERIEAVFERGLITEDDYQALKNQQQQLDIDTADKMIENVIGVLGIPIGLGLNFSINKKDYVVPLAVEEPSIVAALSSAAKIARTGGGFQATSTDPILTGQIQVVNIQNIEQARNNLLSRQEEILNLANSFHPRMVARGGGAISFNIKTYPMESFDGEMLIIDLHVNTMDAMGANLVNSMCEGVASLIETITEGEVFLRILSNLTDQSLASASVKIPLQSLAIDGYQGERVRDGIIIASDFAHADPYRASTHNKGIMNGIDALALATGNDWRAIEAGAHAYAARLGRYSALSKWSIDNDGDLVGHIELPIKVGIVGAPIESNPAVALNLRILNVESATELSSVMAAVGLAQNFSALKALATDGIQKGHMTLHARSVVKAANTPHDLFDQVLEKVILSGEIKVWKAREILEKLQHVPPKVPAKKSVKQSVSDSIEGIGHGKVILLGEHSVVYNRHAIAVPAPLNIRVKIEDIKDQILLLIPSWGVEYQLDKDPDKRQSFEKPAGLILDKLGLNDRGMKIEVFADIPRGMGLGGSAAIAVAIIKALNNHFDLSLKNEEINQMAFESEKIAHGNPSGIDNTIATFGFPLIYRTGDKPLVE</sequence>
<evidence type="ECO:0000259" key="3">
    <source>
        <dbReference type="Pfam" id="PF00288"/>
    </source>
</evidence>
<dbReference type="InterPro" id="IPR002202">
    <property type="entry name" value="HMG_CoA_Rdtase"/>
</dbReference>
<dbReference type="InterPro" id="IPR009029">
    <property type="entry name" value="HMG_CoA_Rdtase_sub-bd_dom_sf"/>
</dbReference>
<keyword evidence="2" id="KW-0560">Oxidoreductase</keyword>
<dbReference type="InterPro" id="IPR004553">
    <property type="entry name" value="HMG_CoA_Rdtase_bac-typ"/>
</dbReference>
<dbReference type="GO" id="GO:0005524">
    <property type="term" value="F:ATP binding"/>
    <property type="evidence" value="ECO:0007669"/>
    <property type="project" value="InterPro"/>
</dbReference>
<dbReference type="EMBL" id="UINC01004003">
    <property type="protein sequence ID" value="SVA11012.1"/>
    <property type="molecule type" value="Genomic_DNA"/>
</dbReference>
<gene>
    <name evidence="4" type="ORF">METZ01_LOCUS63866</name>
</gene>
<evidence type="ECO:0000313" key="4">
    <source>
        <dbReference type="EMBL" id="SVA11012.1"/>
    </source>
</evidence>
<dbReference type="CDD" id="cd00644">
    <property type="entry name" value="HMG-CoA_reductase_classII"/>
    <property type="match status" value="1"/>
</dbReference>
<dbReference type="Gene3D" id="3.90.770.10">
    <property type="entry name" value="3-hydroxy-3-methylglutaryl-coenzyme A Reductase, Chain A, domain 2"/>
    <property type="match status" value="2"/>
</dbReference>
<name>A0A381T476_9ZZZZ</name>
<proteinExistence type="inferred from homology"/>
<comment type="similarity">
    <text evidence="1">Belongs to the HMG-CoA reductase family.</text>
</comment>
<dbReference type="InterPro" id="IPR014721">
    <property type="entry name" value="Ribsml_uS5_D2-typ_fold_subgr"/>
</dbReference>
<dbReference type="InterPro" id="IPR020568">
    <property type="entry name" value="Ribosomal_Su5_D2-typ_SF"/>
</dbReference>
<dbReference type="Gene3D" id="3.30.230.10">
    <property type="match status" value="1"/>
</dbReference>
<dbReference type="AlphaFoldDB" id="A0A381T476"/>
<dbReference type="InterPro" id="IPR009023">
    <property type="entry name" value="HMG_CoA_Rdtase_NAD(P)-bd_sf"/>
</dbReference>
<dbReference type="Gene3D" id="1.10.8.660">
    <property type="match status" value="1"/>
</dbReference>
<feature type="non-terminal residue" evidence="4">
    <location>
        <position position="611"/>
    </location>
</feature>
<dbReference type="PRINTS" id="PR00959">
    <property type="entry name" value="MEVGALKINASE"/>
</dbReference>
<dbReference type="NCBIfam" id="TIGR00532">
    <property type="entry name" value="HMG_CoA_R_NAD"/>
    <property type="match status" value="1"/>
</dbReference>
<protein>
    <recommendedName>
        <fullName evidence="3">GHMP kinase N-terminal domain-containing protein</fullName>
    </recommendedName>
</protein>
<dbReference type="GO" id="GO:0004420">
    <property type="term" value="F:hydroxymethylglutaryl-CoA reductase (NADPH) activity"/>
    <property type="evidence" value="ECO:0007669"/>
    <property type="project" value="InterPro"/>
</dbReference>
<dbReference type="PANTHER" id="PTHR10572:SF24">
    <property type="entry name" value="3-HYDROXY-3-METHYLGLUTARYL-COENZYME A REDUCTASE"/>
    <property type="match status" value="1"/>
</dbReference>
<evidence type="ECO:0000256" key="1">
    <source>
        <dbReference type="ARBA" id="ARBA00007661"/>
    </source>
</evidence>
<dbReference type="GO" id="GO:0015936">
    <property type="term" value="P:coenzyme A metabolic process"/>
    <property type="evidence" value="ECO:0007669"/>
    <property type="project" value="InterPro"/>
</dbReference>
<feature type="domain" description="GHMP kinase N-terminal" evidence="3">
    <location>
        <begin position="518"/>
        <end position="595"/>
    </location>
</feature>
<reference evidence="4" key="1">
    <citation type="submission" date="2018-05" db="EMBL/GenBank/DDBJ databases">
        <authorList>
            <person name="Lanie J.A."/>
            <person name="Ng W.-L."/>
            <person name="Kazmierczak K.M."/>
            <person name="Andrzejewski T.M."/>
            <person name="Davidsen T.M."/>
            <person name="Wayne K.J."/>
            <person name="Tettelin H."/>
            <person name="Glass J.I."/>
            <person name="Rusch D."/>
            <person name="Podicherti R."/>
            <person name="Tsui H.-C.T."/>
            <person name="Winkler M.E."/>
        </authorList>
    </citation>
    <scope>NUCLEOTIDE SEQUENCE</scope>
</reference>
<dbReference type="InterPro" id="IPR023074">
    <property type="entry name" value="HMG_CoA_Rdtase_cat_sf"/>
</dbReference>
<dbReference type="InterPro" id="IPR006204">
    <property type="entry name" value="GHMP_kinase_N_dom"/>
</dbReference>
<evidence type="ECO:0000256" key="2">
    <source>
        <dbReference type="ARBA" id="ARBA00023002"/>
    </source>
</evidence>
<accession>A0A381T476</accession>
<dbReference type="Pfam" id="PF00288">
    <property type="entry name" value="GHMP_kinases_N"/>
    <property type="match status" value="1"/>
</dbReference>
<dbReference type="Pfam" id="PF00368">
    <property type="entry name" value="HMG-CoA_red"/>
    <property type="match status" value="1"/>
</dbReference>
<dbReference type="PROSITE" id="PS50065">
    <property type="entry name" value="HMG_COA_REDUCTASE_4"/>
    <property type="match status" value="1"/>
</dbReference>
<organism evidence="4">
    <name type="scientific">marine metagenome</name>
    <dbReference type="NCBI Taxonomy" id="408172"/>
    <lineage>
        <taxon>unclassified sequences</taxon>
        <taxon>metagenomes</taxon>
        <taxon>ecological metagenomes</taxon>
    </lineage>
</organism>
<dbReference type="PANTHER" id="PTHR10572">
    <property type="entry name" value="3-HYDROXY-3-METHYLGLUTARYL-COENZYME A REDUCTASE"/>
    <property type="match status" value="1"/>
</dbReference>